<evidence type="ECO:0000313" key="1">
    <source>
        <dbReference type="EMBL" id="ARB10939.1"/>
    </source>
</evidence>
<name>A0A2R2V1W4_9CAUD</name>
<protein>
    <submittedName>
        <fullName evidence="1">Uncharacterized protein</fullName>
    </submittedName>
</protein>
<accession>A0A2R2V1W4</accession>
<proteinExistence type="predicted"/>
<organism evidence="1 2">
    <name type="scientific">Pectobacterium phage POP72</name>
    <dbReference type="NCBI Taxonomy" id="1965269"/>
    <lineage>
        <taxon>Viruses</taxon>
        <taxon>Duplodnaviria</taxon>
        <taxon>Heunggongvirae</taxon>
        <taxon>Uroviricota</taxon>
        <taxon>Caudoviricetes</taxon>
        <taxon>Autographivirales</taxon>
        <taxon>Autosignataviridae</taxon>
        <taxon>Molineuxvirinae</taxon>
        <taxon>Axomammavirus</taxon>
        <taxon>Axomammavirus PP1</taxon>
    </lineage>
</organism>
<evidence type="ECO:0000313" key="2">
    <source>
        <dbReference type="Proteomes" id="UP000244377"/>
    </source>
</evidence>
<sequence>MKVQSVTIIFQHGKGPAGNLSSTVTYEEGNGYEDLHYIVREGQHVVNFTTSTGRREGRSVPAFDVKQVNTVLS</sequence>
<dbReference type="EMBL" id="KY744566">
    <property type="protein sequence ID" value="ARB10939.1"/>
    <property type="molecule type" value="Genomic_DNA"/>
</dbReference>
<reference evidence="1 2" key="1">
    <citation type="submission" date="2017-03" db="EMBL/GenBank/DDBJ databases">
        <authorList>
            <person name="Afonso C.L."/>
            <person name="Miller P.J."/>
            <person name="Scott M.A."/>
            <person name="Spackman E."/>
            <person name="Goraichik I."/>
            <person name="Dimitrov K.M."/>
            <person name="Suarez D.L."/>
            <person name="Swayne D.E."/>
        </authorList>
    </citation>
    <scope>NUCLEOTIDE SEQUENCE [LARGE SCALE GENOMIC DNA]</scope>
</reference>
<dbReference type="Proteomes" id="UP000244377">
    <property type="component" value="Genome"/>
</dbReference>
<gene>
    <name evidence="1" type="ORF">POP72_023</name>
</gene>